<evidence type="ECO:0000313" key="3">
    <source>
        <dbReference type="Proteomes" id="UP000280834"/>
    </source>
</evidence>
<name>A0A3P7UK67_9BILA</name>
<dbReference type="PROSITE" id="PS50035">
    <property type="entry name" value="PLD"/>
    <property type="match status" value="1"/>
</dbReference>
<keyword evidence="3" id="KW-1185">Reference proteome</keyword>
<dbReference type="PANTHER" id="PTHR10185">
    <property type="entry name" value="PHOSPHOLIPASE D - RELATED"/>
    <property type="match status" value="1"/>
</dbReference>
<dbReference type="PANTHER" id="PTHR10185:SF17">
    <property type="entry name" value="GM01519P-RELATED"/>
    <property type="match status" value="1"/>
</dbReference>
<sequence>MVSHWKYSRPEMIYFLKSLLEINDGIPKKANHSGKIEVKLFTIPVDPSREEIPHTLVNHNKFMVTEKIAYFGTSNWAGDYFINTAGVGISFISSTHVNLLNEIFVRDWASKYAKTVREFL</sequence>
<evidence type="ECO:0000259" key="1">
    <source>
        <dbReference type="PROSITE" id="PS50035"/>
    </source>
</evidence>
<dbReference type="InterPro" id="IPR001736">
    <property type="entry name" value="PLipase_D/transphosphatidylase"/>
</dbReference>
<proteinExistence type="predicted"/>
<gene>
    <name evidence="2" type="ORF">BTMF_LOCUS7291</name>
</gene>
<organism evidence="2 3">
    <name type="scientific">Brugia timori</name>
    <dbReference type="NCBI Taxonomy" id="42155"/>
    <lineage>
        <taxon>Eukaryota</taxon>
        <taxon>Metazoa</taxon>
        <taxon>Ecdysozoa</taxon>
        <taxon>Nematoda</taxon>
        <taxon>Chromadorea</taxon>
        <taxon>Rhabditida</taxon>
        <taxon>Spirurina</taxon>
        <taxon>Spiruromorpha</taxon>
        <taxon>Filarioidea</taxon>
        <taxon>Onchocercidae</taxon>
        <taxon>Brugia</taxon>
    </lineage>
</organism>
<dbReference type="AlphaFoldDB" id="A0A3P7UK67"/>
<dbReference type="EMBL" id="UZAG01015886">
    <property type="protein sequence ID" value="VDO24034.1"/>
    <property type="molecule type" value="Genomic_DNA"/>
</dbReference>
<evidence type="ECO:0000313" key="2">
    <source>
        <dbReference type="EMBL" id="VDO24034.1"/>
    </source>
</evidence>
<dbReference type="SUPFAM" id="SSF56024">
    <property type="entry name" value="Phospholipase D/nuclease"/>
    <property type="match status" value="1"/>
</dbReference>
<dbReference type="Proteomes" id="UP000280834">
    <property type="component" value="Unassembled WGS sequence"/>
</dbReference>
<feature type="domain" description="PLD phosphodiesterase" evidence="1">
    <location>
        <begin position="54"/>
        <end position="80"/>
    </location>
</feature>
<protein>
    <recommendedName>
        <fullName evidence="1">PLD phosphodiesterase domain-containing protein</fullName>
    </recommendedName>
</protein>
<reference evidence="2 3" key="1">
    <citation type="submission" date="2018-11" db="EMBL/GenBank/DDBJ databases">
        <authorList>
            <consortium name="Pathogen Informatics"/>
        </authorList>
    </citation>
    <scope>NUCLEOTIDE SEQUENCE [LARGE SCALE GENOMIC DNA]</scope>
</reference>
<dbReference type="GO" id="GO:0003824">
    <property type="term" value="F:catalytic activity"/>
    <property type="evidence" value="ECO:0007669"/>
    <property type="project" value="InterPro"/>
</dbReference>
<dbReference type="Gene3D" id="3.30.870.10">
    <property type="entry name" value="Endonuclease Chain A"/>
    <property type="match status" value="1"/>
</dbReference>
<accession>A0A3P7UK67</accession>
<dbReference type="InterPro" id="IPR050874">
    <property type="entry name" value="Diverse_PLD-related"/>
</dbReference>